<organism evidence="5">
    <name type="scientific">uncultured Phycisphaerae bacterium</name>
    <dbReference type="NCBI Taxonomy" id="904963"/>
    <lineage>
        <taxon>Bacteria</taxon>
        <taxon>Pseudomonadati</taxon>
        <taxon>Planctomycetota</taxon>
        <taxon>Phycisphaerae</taxon>
        <taxon>environmental samples</taxon>
    </lineage>
</organism>
<dbReference type="EMBL" id="CADCUQ010000002">
    <property type="protein sequence ID" value="CAA9371876.1"/>
    <property type="molecule type" value="Genomic_DNA"/>
</dbReference>
<dbReference type="NCBIfam" id="TIGR02772">
    <property type="entry name" value="Ku_bact"/>
    <property type="match status" value="1"/>
</dbReference>
<name>A0A6J4N0P9_9BACT</name>
<keyword evidence="1 2" id="KW-0238">DNA-binding</keyword>
<reference evidence="5" key="1">
    <citation type="submission" date="2020-02" db="EMBL/GenBank/DDBJ databases">
        <authorList>
            <person name="Meier V. D."/>
        </authorList>
    </citation>
    <scope>NUCLEOTIDE SEQUENCE</scope>
    <source>
        <strain evidence="5">AVDCRST_MAG64</strain>
    </source>
</reference>
<feature type="region of interest" description="Disordered" evidence="3">
    <location>
        <begin position="319"/>
        <end position="338"/>
    </location>
</feature>
<dbReference type="GO" id="GO:0006310">
    <property type="term" value="P:DNA recombination"/>
    <property type="evidence" value="ECO:0007669"/>
    <property type="project" value="UniProtKB-KW"/>
</dbReference>
<dbReference type="AlphaFoldDB" id="A0A6J4N0P9"/>
<dbReference type="Pfam" id="PF02735">
    <property type="entry name" value="Ku"/>
    <property type="match status" value="1"/>
</dbReference>
<dbReference type="SMART" id="SM00559">
    <property type="entry name" value="Ku78"/>
    <property type="match status" value="1"/>
</dbReference>
<dbReference type="GO" id="GO:0006303">
    <property type="term" value="P:double-strand break repair via nonhomologous end joining"/>
    <property type="evidence" value="ECO:0007669"/>
    <property type="project" value="UniProtKB-UniRule"/>
</dbReference>
<comment type="subunit">
    <text evidence="2">Homodimer. Interacts with LigD.</text>
</comment>
<dbReference type="SUPFAM" id="SSF100939">
    <property type="entry name" value="SPOC domain-like"/>
    <property type="match status" value="1"/>
</dbReference>
<keyword evidence="2" id="KW-0227">DNA damage</keyword>
<feature type="domain" description="Ku" evidence="4">
    <location>
        <begin position="94"/>
        <end position="243"/>
    </location>
</feature>
<comment type="similarity">
    <text evidence="2">Belongs to the prokaryotic Ku family.</text>
</comment>
<evidence type="ECO:0000256" key="2">
    <source>
        <dbReference type="HAMAP-Rule" id="MF_01875"/>
    </source>
</evidence>
<dbReference type="InterPro" id="IPR009187">
    <property type="entry name" value="Prok_Ku"/>
</dbReference>
<keyword evidence="2" id="KW-0233">DNA recombination</keyword>
<comment type="function">
    <text evidence="2">With LigD forms a non-homologous end joining (NHEJ) DNA repair enzyme, which repairs dsDNA breaks with reduced fidelity. Binds linear dsDNA with 5'- and 3'- overhangs but not closed circular dsDNA nor ssDNA. Recruits and stimulates the ligase activity of LigD.</text>
</comment>
<dbReference type="PIRSF" id="PIRSF006493">
    <property type="entry name" value="Prok_Ku"/>
    <property type="match status" value="1"/>
</dbReference>
<protein>
    <recommendedName>
        <fullName evidence="2">Non-homologous end joining protein Ku</fullName>
    </recommendedName>
</protein>
<proteinExistence type="inferred from homology"/>
<sequence>MRGSDRRRNRRFLASSRVVAPRSAARADVCPANANGKANLMARALWKAVLEYGAISVPVKLYTAVRPQEIRFHMLHDQDGARLRQQMVCPAEGDHEVPREHVVKGYELQKGQYVVVHEHEIEECSPLASRAIEVRRFVDPAQIDPLFYEKAYYLGPDEHGHKPYALLAAAMRQERRVAVVEFVMRGKQYLGAVRATDGEPGGGGEGGEGGESVGGRGAAVLVLETMRYADEVIPTGEIESEIRKLKVDERQVKMAEQLIETLAADFEPALHKDEYQACVMAMIESKARGERIEVSKPAGPKVTKAPDLTETLRASLAHAKARRTAVIEHPAERRTPRA</sequence>
<accession>A0A6J4N0P9</accession>
<dbReference type="InterPro" id="IPR006164">
    <property type="entry name" value="DNA_bd_Ku70/Ku80"/>
</dbReference>
<dbReference type="Gene3D" id="2.40.290.10">
    <property type="match status" value="1"/>
</dbReference>
<evidence type="ECO:0000256" key="1">
    <source>
        <dbReference type="ARBA" id="ARBA00023125"/>
    </source>
</evidence>
<dbReference type="PANTHER" id="PTHR41251">
    <property type="entry name" value="NON-HOMOLOGOUS END JOINING PROTEIN KU"/>
    <property type="match status" value="1"/>
</dbReference>
<dbReference type="HAMAP" id="MF_01875">
    <property type="entry name" value="Prokaryotic_Ku"/>
    <property type="match status" value="1"/>
</dbReference>
<keyword evidence="2" id="KW-0234">DNA repair</keyword>
<dbReference type="PANTHER" id="PTHR41251:SF1">
    <property type="entry name" value="NON-HOMOLOGOUS END JOINING PROTEIN KU"/>
    <property type="match status" value="1"/>
</dbReference>
<evidence type="ECO:0000313" key="5">
    <source>
        <dbReference type="EMBL" id="CAA9371876.1"/>
    </source>
</evidence>
<gene>
    <name evidence="2" type="primary">ku</name>
    <name evidence="5" type="ORF">AVDCRST_MAG64-40</name>
</gene>
<dbReference type="GO" id="GO:0003690">
    <property type="term" value="F:double-stranded DNA binding"/>
    <property type="evidence" value="ECO:0007669"/>
    <property type="project" value="UniProtKB-UniRule"/>
</dbReference>
<evidence type="ECO:0000256" key="3">
    <source>
        <dbReference type="SAM" id="MobiDB-lite"/>
    </source>
</evidence>
<feature type="compositionally biased region" description="Basic and acidic residues" evidence="3">
    <location>
        <begin position="325"/>
        <end position="338"/>
    </location>
</feature>
<dbReference type="InterPro" id="IPR016194">
    <property type="entry name" value="SPOC-like_C_dom_sf"/>
</dbReference>
<evidence type="ECO:0000259" key="4">
    <source>
        <dbReference type="SMART" id="SM00559"/>
    </source>
</evidence>